<sequence length="48" mass="5676">MKELSMDERVQLLVAPDSERLAYFVEQAKATGGMEFKYRRRFRHGGNR</sequence>
<comment type="caution">
    <text evidence="1">The sequence shown here is derived from an EMBL/GenBank/DDBJ whole genome shotgun (WGS) entry which is preliminary data.</text>
</comment>
<dbReference type="EMBL" id="JAPEUL010000004">
    <property type="protein sequence ID" value="MCW4627675.1"/>
    <property type="molecule type" value="Genomic_DNA"/>
</dbReference>
<keyword evidence="2" id="KW-1185">Reference proteome</keyword>
<name>A0ABT3KAW2_9GAMM</name>
<accession>A0ABT3KAW2</accession>
<reference evidence="1" key="1">
    <citation type="submission" date="2022-11" db="EMBL/GenBank/DDBJ databases">
        <title>Marinomonas sp. nov., isolated from marine algae.</title>
        <authorList>
            <person name="Choi D.G."/>
            <person name="Kim J.M."/>
            <person name="Lee J.K."/>
            <person name="Baek J.H."/>
            <person name="Jeon C.O."/>
        </authorList>
    </citation>
    <scope>NUCLEOTIDE SEQUENCE</scope>
    <source>
        <strain evidence="1">KJ51-3</strain>
    </source>
</reference>
<protein>
    <submittedName>
        <fullName evidence="1">Uncharacterized protein</fullName>
    </submittedName>
</protein>
<gene>
    <name evidence="1" type="ORF">ONZ52_01035</name>
</gene>
<evidence type="ECO:0000313" key="1">
    <source>
        <dbReference type="EMBL" id="MCW4627675.1"/>
    </source>
</evidence>
<organism evidence="1 2">
    <name type="scientific">Marinomonas rhodophyticola</name>
    <dbReference type="NCBI Taxonomy" id="2992803"/>
    <lineage>
        <taxon>Bacteria</taxon>
        <taxon>Pseudomonadati</taxon>
        <taxon>Pseudomonadota</taxon>
        <taxon>Gammaproteobacteria</taxon>
        <taxon>Oceanospirillales</taxon>
        <taxon>Oceanospirillaceae</taxon>
        <taxon>Marinomonas</taxon>
    </lineage>
</organism>
<dbReference type="RefSeq" id="WP_265216771.1">
    <property type="nucleotide sequence ID" value="NZ_JAPEUL010000004.1"/>
</dbReference>
<proteinExistence type="predicted"/>
<evidence type="ECO:0000313" key="2">
    <source>
        <dbReference type="Proteomes" id="UP001431181"/>
    </source>
</evidence>
<dbReference type="Proteomes" id="UP001431181">
    <property type="component" value="Unassembled WGS sequence"/>
</dbReference>